<evidence type="ECO:0000256" key="5">
    <source>
        <dbReference type="SAM" id="MobiDB-lite"/>
    </source>
</evidence>
<dbReference type="InterPro" id="IPR004143">
    <property type="entry name" value="BPL_LPL_catalytic"/>
</dbReference>
<evidence type="ECO:0000256" key="1">
    <source>
        <dbReference type="ARBA" id="ARBA00022598"/>
    </source>
</evidence>
<evidence type="ECO:0000256" key="2">
    <source>
        <dbReference type="ARBA" id="ARBA00023267"/>
    </source>
</evidence>
<sequence>MAEHGELVSTNDTALDSARAGDPGRLWITAASQTGGRGRNGRSWTSHPGNLFASLLLIDPAPPRRAPELGFVASIALAQALREVLGDGPAVKIKWPNDILGNGAKVAGILLESAPVAQGLACVAGIGVNCASHPDGPLLYKTNDLSAIAGREVTPGMVLEPLAAFMAHWLGVWSQPAGFETIRAEWLTLAAGQGEKIRVTRPKDAVEGVFKTIDATGRLLLQQDLNEIAIDAGDVFLLPPGAAPQLMRTN</sequence>
<organism evidence="7 8">
    <name type="scientific">Methylocella tundrae</name>
    <dbReference type="NCBI Taxonomy" id="227605"/>
    <lineage>
        <taxon>Bacteria</taxon>
        <taxon>Pseudomonadati</taxon>
        <taxon>Pseudomonadota</taxon>
        <taxon>Alphaproteobacteria</taxon>
        <taxon>Hyphomicrobiales</taxon>
        <taxon>Beijerinckiaceae</taxon>
        <taxon>Methylocella</taxon>
    </lineage>
</organism>
<proteinExistence type="predicted"/>
<dbReference type="InterPro" id="IPR003142">
    <property type="entry name" value="BPL_C"/>
</dbReference>
<dbReference type="CDD" id="cd16442">
    <property type="entry name" value="BPL"/>
    <property type="match status" value="1"/>
</dbReference>
<feature type="domain" description="BPL/LPL catalytic" evidence="6">
    <location>
        <begin position="1"/>
        <end position="174"/>
    </location>
</feature>
<dbReference type="GO" id="GO:0005737">
    <property type="term" value="C:cytoplasm"/>
    <property type="evidence" value="ECO:0007669"/>
    <property type="project" value="TreeGrafter"/>
</dbReference>
<dbReference type="EC" id="6.3.4.15" evidence="3"/>
<dbReference type="NCBIfam" id="TIGR00121">
    <property type="entry name" value="birA_ligase"/>
    <property type="match status" value="1"/>
</dbReference>
<evidence type="ECO:0000256" key="3">
    <source>
        <dbReference type="ARBA" id="ARBA00024227"/>
    </source>
</evidence>
<dbReference type="InterPro" id="IPR045864">
    <property type="entry name" value="aa-tRNA-synth_II/BPL/LPL"/>
</dbReference>
<dbReference type="AlphaFoldDB" id="A0A8B6M0P2"/>
<dbReference type="PANTHER" id="PTHR12835">
    <property type="entry name" value="BIOTIN PROTEIN LIGASE"/>
    <property type="match status" value="1"/>
</dbReference>
<evidence type="ECO:0000313" key="7">
    <source>
        <dbReference type="EMBL" id="VTZ48386.1"/>
    </source>
</evidence>
<dbReference type="SUPFAM" id="SSF55681">
    <property type="entry name" value="Class II aaRS and biotin synthetases"/>
    <property type="match status" value="1"/>
</dbReference>
<feature type="region of interest" description="Disordered" evidence="5">
    <location>
        <begin position="1"/>
        <end position="20"/>
    </location>
</feature>
<dbReference type="RefSeq" id="WP_244628777.1">
    <property type="nucleotide sequence ID" value="NZ_CABFMQ020000001.1"/>
</dbReference>
<accession>A0A8B6M0P2</accession>
<dbReference type="Gene3D" id="2.30.30.100">
    <property type="match status" value="1"/>
</dbReference>
<protein>
    <recommendedName>
        <fullName evidence="3">biotin--[biotin carboxyl-carrier protein] ligase</fullName>
        <ecNumber evidence="3">6.3.4.15</ecNumber>
    </recommendedName>
</protein>
<gene>
    <name evidence="7" type="ORF">MPC4_10336</name>
</gene>
<keyword evidence="8" id="KW-1185">Reference proteome</keyword>
<dbReference type="Proteomes" id="UP000485880">
    <property type="component" value="Unassembled WGS sequence"/>
</dbReference>
<comment type="catalytic activity">
    <reaction evidence="4">
        <text>biotin + L-lysyl-[protein] + ATP = N(6)-biotinyl-L-lysyl-[protein] + AMP + diphosphate + H(+)</text>
        <dbReference type="Rhea" id="RHEA:11756"/>
        <dbReference type="Rhea" id="RHEA-COMP:9752"/>
        <dbReference type="Rhea" id="RHEA-COMP:10505"/>
        <dbReference type="ChEBI" id="CHEBI:15378"/>
        <dbReference type="ChEBI" id="CHEBI:29969"/>
        <dbReference type="ChEBI" id="CHEBI:30616"/>
        <dbReference type="ChEBI" id="CHEBI:33019"/>
        <dbReference type="ChEBI" id="CHEBI:57586"/>
        <dbReference type="ChEBI" id="CHEBI:83144"/>
        <dbReference type="ChEBI" id="CHEBI:456215"/>
        <dbReference type="EC" id="6.3.4.15"/>
    </reaction>
</comment>
<dbReference type="GO" id="GO:0004077">
    <property type="term" value="F:biotin--[biotin carboxyl-carrier protein] ligase activity"/>
    <property type="evidence" value="ECO:0007669"/>
    <property type="project" value="UniProtKB-EC"/>
</dbReference>
<dbReference type="InterPro" id="IPR004408">
    <property type="entry name" value="Biotin_CoA_COase_ligase"/>
</dbReference>
<evidence type="ECO:0000259" key="6">
    <source>
        <dbReference type="PROSITE" id="PS51733"/>
    </source>
</evidence>
<reference evidence="7 8" key="1">
    <citation type="submission" date="2019-05" db="EMBL/GenBank/DDBJ databases">
        <authorList>
            <person name="Farhan Ul Haque M."/>
        </authorList>
    </citation>
    <scope>NUCLEOTIDE SEQUENCE [LARGE SCALE GENOMIC DNA]</scope>
    <source>
        <strain evidence="7">2</strain>
    </source>
</reference>
<dbReference type="PANTHER" id="PTHR12835:SF5">
    <property type="entry name" value="BIOTIN--PROTEIN LIGASE"/>
    <property type="match status" value="1"/>
</dbReference>
<keyword evidence="1 7" id="KW-0436">Ligase</keyword>
<dbReference type="Pfam" id="PF03099">
    <property type="entry name" value="BPL_LplA_LipB"/>
    <property type="match status" value="1"/>
</dbReference>
<evidence type="ECO:0000256" key="4">
    <source>
        <dbReference type="ARBA" id="ARBA00047846"/>
    </source>
</evidence>
<comment type="caution">
    <text evidence="7">The sequence shown here is derived from an EMBL/GenBank/DDBJ whole genome shotgun (WGS) entry which is preliminary data.</text>
</comment>
<keyword evidence="2" id="KW-0092">Biotin</keyword>
<dbReference type="Gene3D" id="3.30.930.10">
    <property type="entry name" value="Bira Bifunctional Protein, Domain 2"/>
    <property type="match status" value="1"/>
</dbReference>
<evidence type="ECO:0000313" key="8">
    <source>
        <dbReference type="Proteomes" id="UP000485880"/>
    </source>
</evidence>
<name>A0A8B6M0P2_METTU</name>
<dbReference type="Pfam" id="PF02237">
    <property type="entry name" value="BPL_C"/>
    <property type="match status" value="1"/>
</dbReference>
<dbReference type="PROSITE" id="PS51733">
    <property type="entry name" value="BPL_LPL_CATALYTIC"/>
    <property type="match status" value="1"/>
</dbReference>
<dbReference type="EMBL" id="CABFMQ020000001">
    <property type="protein sequence ID" value="VTZ48386.1"/>
    <property type="molecule type" value="Genomic_DNA"/>
</dbReference>